<comment type="caution">
    <text evidence="1">The sequence shown here is derived from an EMBL/GenBank/DDBJ whole genome shotgun (WGS) entry which is preliminary data.</text>
</comment>
<organism evidence="1 2">
    <name type="scientific">Daphnia magna</name>
    <dbReference type="NCBI Taxonomy" id="35525"/>
    <lineage>
        <taxon>Eukaryota</taxon>
        <taxon>Metazoa</taxon>
        <taxon>Ecdysozoa</taxon>
        <taxon>Arthropoda</taxon>
        <taxon>Crustacea</taxon>
        <taxon>Branchiopoda</taxon>
        <taxon>Diplostraca</taxon>
        <taxon>Cladocera</taxon>
        <taxon>Anomopoda</taxon>
        <taxon>Daphniidae</taxon>
        <taxon>Daphnia</taxon>
    </lineage>
</organism>
<proteinExistence type="predicted"/>
<gene>
    <name evidence="1" type="ORF">OUZ56_015373</name>
</gene>
<evidence type="ECO:0000313" key="2">
    <source>
        <dbReference type="Proteomes" id="UP001234178"/>
    </source>
</evidence>
<dbReference type="EMBL" id="JAOYFB010000038">
    <property type="protein sequence ID" value="KAK4026371.1"/>
    <property type="molecule type" value="Genomic_DNA"/>
</dbReference>
<keyword evidence="2" id="KW-1185">Reference proteome</keyword>
<name>A0ABR0AMM9_9CRUS</name>
<accession>A0ABR0AMM9</accession>
<sequence length="93" mass="10761">MNIHKRKVSNIIFITTLLIDDPRESFRVFHRHKSHNKQSATLPLLNAAVYFKNPDFPCRQPVTPSAVNELLILLNQNNMEEEESKMDTQCIVA</sequence>
<dbReference type="Proteomes" id="UP001234178">
    <property type="component" value="Unassembled WGS sequence"/>
</dbReference>
<reference evidence="1 2" key="1">
    <citation type="journal article" date="2023" name="Nucleic Acids Res.">
        <title>The hologenome of Daphnia magna reveals possible DNA methylation and microbiome-mediated evolution of the host genome.</title>
        <authorList>
            <person name="Chaturvedi A."/>
            <person name="Li X."/>
            <person name="Dhandapani V."/>
            <person name="Marshall H."/>
            <person name="Kissane S."/>
            <person name="Cuenca-Cambronero M."/>
            <person name="Asole G."/>
            <person name="Calvet F."/>
            <person name="Ruiz-Romero M."/>
            <person name="Marangio P."/>
            <person name="Guigo R."/>
            <person name="Rago D."/>
            <person name="Mirbahai L."/>
            <person name="Eastwood N."/>
            <person name="Colbourne J.K."/>
            <person name="Zhou J."/>
            <person name="Mallon E."/>
            <person name="Orsini L."/>
        </authorList>
    </citation>
    <scope>NUCLEOTIDE SEQUENCE [LARGE SCALE GENOMIC DNA]</scope>
    <source>
        <strain evidence="1">LRV0_1</strain>
    </source>
</reference>
<evidence type="ECO:0000313" key="1">
    <source>
        <dbReference type="EMBL" id="KAK4026371.1"/>
    </source>
</evidence>
<protein>
    <submittedName>
        <fullName evidence="1">Uncharacterized protein</fullName>
    </submittedName>
</protein>